<evidence type="ECO:0000313" key="4">
    <source>
        <dbReference type="EMBL" id="MCZ4521914.1"/>
    </source>
</evidence>
<protein>
    <submittedName>
        <fullName evidence="4">ABC transporter ATP-binding protein</fullName>
    </submittedName>
</protein>
<comment type="caution">
    <text evidence="4">The sequence shown here is derived from an EMBL/GenBank/DDBJ whole genome shotgun (WGS) entry which is preliminary data.</text>
</comment>
<organism evidence="4 5">
    <name type="scientific">Rhodococcus ruber</name>
    <dbReference type="NCBI Taxonomy" id="1830"/>
    <lineage>
        <taxon>Bacteria</taxon>
        <taxon>Bacillati</taxon>
        <taxon>Actinomycetota</taxon>
        <taxon>Actinomycetes</taxon>
        <taxon>Mycobacteriales</taxon>
        <taxon>Nocardiaceae</taxon>
        <taxon>Rhodococcus</taxon>
    </lineage>
</organism>
<dbReference type="Pfam" id="PF00005">
    <property type="entry name" value="ABC_tran"/>
    <property type="match status" value="1"/>
</dbReference>
<keyword evidence="2 4" id="KW-0067">ATP-binding</keyword>
<accession>A0ABT4MMM9</accession>
<feature type="domain" description="ABC transporter" evidence="3">
    <location>
        <begin position="9"/>
        <end position="232"/>
    </location>
</feature>
<proteinExistence type="predicted"/>
<evidence type="ECO:0000313" key="5">
    <source>
        <dbReference type="Proteomes" id="UP001081071"/>
    </source>
</evidence>
<dbReference type="EMBL" id="JAPWIJ010000015">
    <property type="protein sequence ID" value="MCZ4521914.1"/>
    <property type="molecule type" value="Genomic_DNA"/>
</dbReference>
<dbReference type="GO" id="GO:0005524">
    <property type="term" value="F:ATP binding"/>
    <property type="evidence" value="ECO:0007669"/>
    <property type="project" value="UniProtKB-KW"/>
</dbReference>
<keyword evidence="1" id="KW-0547">Nucleotide-binding</keyword>
<sequence length="243" mass="25592">MAFTGQHAVEVTGLTVRRGKRTVLRNLTLTIPRGVITGLLGPSGCGKTTLIRAIVGTQIVTSGTVRVLGSPGGSASLRRTVGYVTQSPSVYRDLTVRENVQYFGSLYGRGRAEVADAIEAVGLADHAASRAGELSGGQLGRVSLASALVAEPELLVLDEPTVGLDPVLRTELWSRFADLANSGTTVLVSSHVMEEAEHCSRLVLMRDGAVLAQSSPDALLARTNETNLDRAFLSIIRSAGQQS</sequence>
<keyword evidence="5" id="KW-1185">Reference proteome</keyword>
<name>A0ABT4MMM9_9NOCA</name>
<evidence type="ECO:0000256" key="2">
    <source>
        <dbReference type="ARBA" id="ARBA00022840"/>
    </source>
</evidence>
<dbReference type="SUPFAM" id="SSF52540">
    <property type="entry name" value="P-loop containing nucleoside triphosphate hydrolases"/>
    <property type="match status" value="1"/>
</dbReference>
<dbReference type="InterPro" id="IPR003439">
    <property type="entry name" value="ABC_transporter-like_ATP-bd"/>
</dbReference>
<gene>
    <name evidence="4" type="ORF">O4220_25625</name>
</gene>
<dbReference type="PROSITE" id="PS50893">
    <property type="entry name" value="ABC_TRANSPORTER_2"/>
    <property type="match status" value="1"/>
</dbReference>
<dbReference type="Proteomes" id="UP001081071">
    <property type="component" value="Unassembled WGS sequence"/>
</dbReference>
<dbReference type="CDD" id="cd03230">
    <property type="entry name" value="ABC_DR_subfamily_A"/>
    <property type="match status" value="1"/>
</dbReference>
<dbReference type="InterPro" id="IPR003593">
    <property type="entry name" value="AAA+_ATPase"/>
</dbReference>
<dbReference type="SMART" id="SM00382">
    <property type="entry name" value="AAA"/>
    <property type="match status" value="1"/>
</dbReference>
<evidence type="ECO:0000256" key="1">
    <source>
        <dbReference type="ARBA" id="ARBA00022741"/>
    </source>
</evidence>
<dbReference type="InterPro" id="IPR027417">
    <property type="entry name" value="P-loop_NTPase"/>
</dbReference>
<dbReference type="PANTHER" id="PTHR43038">
    <property type="entry name" value="ATP-BINDING CASSETTE, SUB-FAMILY H, MEMBER 1"/>
    <property type="match status" value="1"/>
</dbReference>
<dbReference type="PANTHER" id="PTHR43038:SF3">
    <property type="entry name" value="ABC TRANSPORTER G FAMILY MEMBER 20 ISOFORM X1"/>
    <property type="match status" value="1"/>
</dbReference>
<dbReference type="RefSeq" id="WP_269608357.1">
    <property type="nucleotide sequence ID" value="NZ_JAPWIJ010000015.1"/>
</dbReference>
<dbReference type="Gene3D" id="3.40.50.300">
    <property type="entry name" value="P-loop containing nucleotide triphosphate hydrolases"/>
    <property type="match status" value="1"/>
</dbReference>
<reference evidence="4" key="1">
    <citation type="submission" date="2022-12" db="EMBL/GenBank/DDBJ databases">
        <authorList>
            <person name="Krivoruchko A.V."/>
            <person name="Elkin A."/>
        </authorList>
    </citation>
    <scope>NUCLEOTIDE SEQUENCE</scope>
    <source>
        <strain evidence="4">IEGM 1391</strain>
    </source>
</reference>
<evidence type="ECO:0000259" key="3">
    <source>
        <dbReference type="PROSITE" id="PS50893"/>
    </source>
</evidence>